<sequence>AAADAPRWRIEAGLKVAVERAFDPEVVKALRAKGHDIDVEEPSGVFAFGGAQIIQRTAHGYGGRDRSEEGRNGRSVLSETSNAYQAATDRAQ</sequence>
<dbReference type="InterPro" id="IPR029055">
    <property type="entry name" value="Ntn_hydrolases_N"/>
</dbReference>
<dbReference type="SUPFAM" id="SSF56235">
    <property type="entry name" value="N-terminal nucleophile aminohydrolases (Ntn hydrolases)"/>
    <property type="match status" value="1"/>
</dbReference>
<dbReference type="PATRIC" id="fig|629263.4.peg.5144"/>
<feature type="region of interest" description="Disordered" evidence="1">
    <location>
        <begin position="58"/>
        <end position="92"/>
    </location>
</feature>
<proteinExistence type="predicted"/>
<feature type="compositionally biased region" description="Polar residues" evidence="1">
    <location>
        <begin position="75"/>
        <end position="85"/>
    </location>
</feature>
<feature type="compositionally biased region" description="Basic and acidic residues" evidence="1">
    <location>
        <begin position="62"/>
        <end position="72"/>
    </location>
</feature>
<dbReference type="EMBL" id="AEAI01001742">
    <property type="protein sequence ID" value="EGH46723.1"/>
    <property type="molecule type" value="Genomic_DNA"/>
</dbReference>
<dbReference type="Proteomes" id="UP000004986">
    <property type="component" value="Unassembled WGS sequence"/>
</dbReference>
<dbReference type="HOGENOM" id="CLU_2404762_0_0_6"/>
<evidence type="ECO:0000313" key="3">
    <source>
        <dbReference type="Proteomes" id="UP000004986"/>
    </source>
</evidence>
<accession>F3GI20</accession>
<dbReference type="Gene3D" id="3.60.20.40">
    <property type="match status" value="1"/>
</dbReference>
<evidence type="ECO:0000313" key="2">
    <source>
        <dbReference type="EMBL" id="EGH46723.1"/>
    </source>
</evidence>
<name>F3GI20_PSESJ</name>
<dbReference type="InterPro" id="IPR043137">
    <property type="entry name" value="GGT_ssub_C"/>
</dbReference>
<dbReference type="GO" id="GO:0016740">
    <property type="term" value="F:transferase activity"/>
    <property type="evidence" value="ECO:0007669"/>
    <property type="project" value="UniProtKB-KW"/>
</dbReference>
<feature type="non-terminal residue" evidence="2">
    <location>
        <position position="1"/>
    </location>
</feature>
<gene>
    <name evidence="2" type="ORF">PSYPI_32233</name>
</gene>
<organism evidence="2 3">
    <name type="scientific">Pseudomonas syringae pv. pisi str. 1704B</name>
    <dbReference type="NCBI Taxonomy" id="629263"/>
    <lineage>
        <taxon>Bacteria</taxon>
        <taxon>Pseudomonadati</taxon>
        <taxon>Pseudomonadota</taxon>
        <taxon>Gammaproteobacteria</taxon>
        <taxon>Pseudomonadales</taxon>
        <taxon>Pseudomonadaceae</taxon>
        <taxon>Pseudomonas</taxon>
        <taxon>Pseudomonas syringae</taxon>
    </lineage>
</organism>
<keyword evidence="3" id="KW-1185">Reference proteome</keyword>
<evidence type="ECO:0000256" key="1">
    <source>
        <dbReference type="SAM" id="MobiDB-lite"/>
    </source>
</evidence>
<reference evidence="2 3" key="1">
    <citation type="journal article" date="2011" name="PLoS Pathog.">
        <title>Dynamic evolution of pathogenicity revealed by sequencing and comparative genomics of 19 Pseudomonas syringae isolates.</title>
        <authorList>
            <person name="Baltrus D.A."/>
            <person name="Nishimura M.T."/>
            <person name="Romanchuk A."/>
            <person name="Chang J.H."/>
            <person name="Mukhtar M.S."/>
            <person name="Cherkis K."/>
            <person name="Roach J."/>
            <person name="Grant S.R."/>
            <person name="Jones C.D."/>
            <person name="Dangl J.L."/>
        </authorList>
    </citation>
    <scope>NUCLEOTIDE SEQUENCE [LARGE SCALE GENOMIC DNA]</scope>
    <source>
        <strain evidence="2 3">1704B</strain>
    </source>
</reference>
<dbReference type="AlphaFoldDB" id="F3GI20"/>
<comment type="caution">
    <text evidence="2">The sequence shown here is derived from an EMBL/GenBank/DDBJ whole genome shotgun (WGS) entry which is preliminary data.</text>
</comment>
<keyword evidence="2" id="KW-0808">Transferase</keyword>
<protein>
    <submittedName>
        <fullName evidence="2">Gamma-glutamyltransferase</fullName>
    </submittedName>
</protein>